<dbReference type="InterPro" id="IPR011029">
    <property type="entry name" value="DEATH-like_dom_sf"/>
</dbReference>
<dbReference type="GO" id="GO:0007165">
    <property type="term" value="P:signal transduction"/>
    <property type="evidence" value="ECO:0007669"/>
    <property type="project" value="InterPro"/>
</dbReference>
<reference evidence="3" key="1">
    <citation type="submission" date="2015-11" db="EMBL/GenBank/DDBJ databases">
        <title>De novo transcriptome assembly of four potential Pierce s Disease insect vectors from Arizona vineyards.</title>
        <authorList>
            <person name="Tassone E.E."/>
        </authorList>
    </citation>
    <scope>NUCLEOTIDE SEQUENCE</scope>
</reference>
<accession>A0A1B6JYI6</accession>
<dbReference type="CDD" id="cd01670">
    <property type="entry name" value="Death"/>
    <property type="match status" value="1"/>
</dbReference>
<name>A0A1B6JYI6_9HEMI</name>
<evidence type="ECO:0000256" key="1">
    <source>
        <dbReference type="SAM" id="MobiDB-lite"/>
    </source>
</evidence>
<dbReference type="PROSITE" id="PS50017">
    <property type="entry name" value="DEATH_DOMAIN"/>
    <property type="match status" value="1"/>
</dbReference>
<dbReference type="EMBL" id="GECU01003451">
    <property type="protein sequence ID" value="JAT04256.1"/>
    <property type="molecule type" value="Transcribed_RNA"/>
</dbReference>
<organism evidence="3">
    <name type="scientific">Homalodisca liturata</name>
    <dbReference type="NCBI Taxonomy" id="320908"/>
    <lineage>
        <taxon>Eukaryota</taxon>
        <taxon>Metazoa</taxon>
        <taxon>Ecdysozoa</taxon>
        <taxon>Arthropoda</taxon>
        <taxon>Hexapoda</taxon>
        <taxon>Insecta</taxon>
        <taxon>Pterygota</taxon>
        <taxon>Neoptera</taxon>
        <taxon>Paraneoptera</taxon>
        <taxon>Hemiptera</taxon>
        <taxon>Auchenorrhyncha</taxon>
        <taxon>Membracoidea</taxon>
        <taxon>Cicadellidae</taxon>
        <taxon>Cicadellinae</taxon>
        <taxon>Proconiini</taxon>
        <taxon>Homalodisca</taxon>
    </lineage>
</organism>
<gene>
    <name evidence="3" type="ORF">g.31738</name>
</gene>
<feature type="domain" description="Death" evidence="2">
    <location>
        <begin position="195"/>
        <end position="277"/>
    </location>
</feature>
<protein>
    <recommendedName>
        <fullName evidence="2">Death domain-containing protein</fullName>
    </recommendedName>
</protein>
<feature type="compositionally biased region" description="Basic and acidic residues" evidence="1">
    <location>
        <begin position="75"/>
        <end position="114"/>
    </location>
</feature>
<dbReference type="Gene3D" id="1.10.533.10">
    <property type="entry name" value="Death Domain, Fas"/>
    <property type="match status" value="1"/>
</dbReference>
<evidence type="ECO:0000313" key="3">
    <source>
        <dbReference type="EMBL" id="JAT04256.1"/>
    </source>
</evidence>
<evidence type="ECO:0000259" key="2">
    <source>
        <dbReference type="PROSITE" id="PS50017"/>
    </source>
</evidence>
<sequence length="283" mass="32336">MAPNSNESRNAKLKGVKRIMSILGMPKRKGTGEKEKYINNEDNVCDAVPKPPRGENYTSNNDSIPYNVNIGSESTNHDEHSDDEKVKPKIEEIFDEEQKPNVEEESDEEKKSNLEEESDEELKPKNRKQRFPDNSGGYPTGGIQNNMYVSGTNIHIGPESNCYYYIGYGNPNQPPKNLEKSEAVKEILKSKEKVKDSHLIVLSESFGNEWRNIGLKLLFTKVQIEQFKLKHKERKEASFQMLSKWRSNQKNATIGKLCRALWDTKLENAIKAVNNLSLKMDLC</sequence>
<dbReference type="SUPFAM" id="SSF47986">
    <property type="entry name" value="DEATH domain"/>
    <property type="match status" value="1"/>
</dbReference>
<feature type="region of interest" description="Disordered" evidence="1">
    <location>
        <begin position="23"/>
        <end position="143"/>
    </location>
</feature>
<feature type="compositionally biased region" description="Basic and acidic residues" evidence="1">
    <location>
        <begin position="30"/>
        <end position="39"/>
    </location>
</feature>
<proteinExistence type="predicted"/>
<dbReference type="AlphaFoldDB" id="A0A1B6JYI6"/>
<dbReference type="Pfam" id="PF00531">
    <property type="entry name" value="Death"/>
    <property type="match status" value="1"/>
</dbReference>
<dbReference type="InterPro" id="IPR000488">
    <property type="entry name" value="Death_dom"/>
</dbReference>
<feature type="compositionally biased region" description="Polar residues" evidence="1">
    <location>
        <begin position="56"/>
        <end position="74"/>
    </location>
</feature>